<gene>
    <name evidence="2" type="ORF">LCGC14_2588630</name>
</gene>
<keyword evidence="1" id="KW-1133">Transmembrane helix</keyword>
<evidence type="ECO:0000256" key="1">
    <source>
        <dbReference type="SAM" id="Phobius"/>
    </source>
</evidence>
<sequence>MYFLEYDKIFKLIHIMNHMGNFFDWLKTKQATAIFAAGSLISGFFFLNQNITGNVILNENYSLNILPIIGLFLILCSVVLGAYSVMKHN</sequence>
<organism evidence="2">
    <name type="scientific">marine sediment metagenome</name>
    <dbReference type="NCBI Taxonomy" id="412755"/>
    <lineage>
        <taxon>unclassified sequences</taxon>
        <taxon>metagenomes</taxon>
        <taxon>ecological metagenomes</taxon>
    </lineage>
</organism>
<proteinExistence type="predicted"/>
<comment type="caution">
    <text evidence="2">The sequence shown here is derived from an EMBL/GenBank/DDBJ whole genome shotgun (WGS) entry which is preliminary data.</text>
</comment>
<name>A0A0F9D506_9ZZZZ</name>
<dbReference type="AlphaFoldDB" id="A0A0F9D506"/>
<accession>A0A0F9D506</accession>
<protein>
    <submittedName>
        <fullName evidence="2">Uncharacterized protein</fullName>
    </submittedName>
</protein>
<feature type="transmembrane region" description="Helical" evidence="1">
    <location>
        <begin position="31"/>
        <end position="51"/>
    </location>
</feature>
<evidence type="ECO:0000313" key="2">
    <source>
        <dbReference type="EMBL" id="KKL07178.1"/>
    </source>
</evidence>
<keyword evidence="1" id="KW-0812">Transmembrane</keyword>
<reference evidence="2" key="1">
    <citation type="journal article" date="2015" name="Nature">
        <title>Complex archaea that bridge the gap between prokaryotes and eukaryotes.</title>
        <authorList>
            <person name="Spang A."/>
            <person name="Saw J.H."/>
            <person name="Jorgensen S.L."/>
            <person name="Zaremba-Niedzwiedzka K."/>
            <person name="Martijn J."/>
            <person name="Lind A.E."/>
            <person name="van Eijk R."/>
            <person name="Schleper C."/>
            <person name="Guy L."/>
            <person name="Ettema T.J."/>
        </authorList>
    </citation>
    <scope>NUCLEOTIDE SEQUENCE</scope>
</reference>
<dbReference type="EMBL" id="LAZR01043396">
    <property type="protein sequence ID" value="KKL07178.1"/>
    <property type="molecule type" value="Genomic_DNA"/>
</dbReference>
<keyword evidence="1" id="KW-0472">Membrane</keyword>
<feature type="transmembrane region" description="Helical" evidence="1">
    <location>
        <begin position="63"/>
        <end position="86"/>
    </location>
</feature>